<evidence type="ECO:0000313" key="5">
    <source>
        <dbReference type="EMBL" id="WZV97441.1"/>
    </source>
</evidence>
<proteinExistence type="predicted"/>
<feature type="transmembrane region" description="Helical" evidence="2">
    <location>
        <begin position="229"/>
        <end position="251"/>
    </location>
</feature>
<feature type="region of interest" description="Disordered" evidence="1">
    <location>
        <begin position="281"/>
        <end position="308"/>
    </location>
</feature>
<keyword evidence="2" id="KW-0812">Transmembrane</keyword>
<feature type="transmembrane region" description="Helical" evidence="2">
    <location>
        <begin position="168"/>
        <end position="193"/>
    </location>
</feature>
<keyword evidence="2" id="KW-0472">Membrane</keyword>
<dbReference type="PANTHER" id="PTHR30373">
    <property type="entry name" value="UPF0603 PROTEIN YGCG"/>
    <property type="match status" value="1"/>
</dbReference>
<accession>A0ABZ3B2U7</accession>
<evidence type="ECO:0000313" key="6">
    <source>
        <dbReference type="Proteomes" id="UP001466893"/>
    </source>
</evidence>
<evidence type="ECO:0000256" key="2">
    <source>
        <dbReference type="SAM" id="Phobius"/>
    </source>
</evidence>
<evidence type="ECO:0000259" key="4">
    <source>
        <dbReference type="Pfam" id="PF04536"/>
    </source>
</evidence>
<dbReference type="InterPro" id="IPR007621">
    <property type="entry name" value="TPM_dom"/>
</dbReference>
<dbReference type="Pfam" id="PF04536">
    <property type="entry name" value="TPM_phosphatase"/>
    <property type="match status" value="1"/>
</dbReference>
<evidence type="ECO:0000256" key="1">
    <source>
        <dbReference type="SAM" id="MobiDB-lite"/>
    </source>
</evidence>
<feature type="compositionally biased region" description="Low complexity" evidence="1">
    <location>
        <begin position="281"/>
        <end position="292"/>
    </location>
</feature>
<dbReference type="RefSeq" id="WP_342322065.1">
    <property type="nucleotide sequence ID" value="NZ_CP151800.1"/>
</dbReference>
<reference evidence="5 6" key="1">
    <citation type="submission" date="2024-04" db="EMBL/GenBank/DDBJ databases">
        <title>Kosakonia calanthae sp. nov., a halophilic bacterium isolated from leaves of Calanthe tiplacata.</title>
        <authorList>
            <person name="Wu P."/>
        </authorList>
    </citation>
    <scope>NUCLEOTIDE SEQUENCE [LARGE SCALE GENOMIC DNA]</scope>
    <source>
        <strain evidence="5 6">BYX6</strain>
    </source>
</reference>
<sequence length="308" mass="33755">MARLFALLLVLSGFAFQAQALPVPTMHGFFNDPEDVLNAQEEATLSREVAAQNAQTGTQTAVLIVPSLHGDNLEFFANRVFNTWQLGDADRNDGVLVLVAWQDRKVRIEVGRGLESVITNPLAKRIIDEQMIPHFKVGDLSTGIGQGLKGINALLNKQPLPQASSPSWLRSFVFDFAFWKGLPVLAIALFFLFHKRKKKTLLTLFFGSSCFLTPVLAITSDFFPWVEPFLWLSFSIPFLIIFLALLVMWLYPQRLLESAQGAGDGTSNWIANDFIHHHSNSNDSASHSSSDSSGGGGSSDGGGSSGSW</sequence>
<gene>
    <name evidence="5" type="ORF">AAEY27_17520</name>
</gene>
<dbReference type="Gene3D" id="3.10.310.50">
    <property type="match status" value="1"/>
</dbReference>
<feature type="compositionally biased region" description="Gly residues" evidence="1">
    <location>
        <begin position="293"/>
        <end position="308"/>
    </location>
</feature>
<protein>
    <submittedName>
        <fullName evidence="5">TPM domain-containing protein</fullName>
    </submittedName>
</protein>
<keyword evidence="2" id="KW-1133">Transmembrane helix</keyword>
<keyword evidence="6" id="KW-1185">Reference proteome</keyword>
<feature type="signal peptide" evidence="3">
    <location>
        <begin position="1"/>
        <end position="20"/>
    </location>
</feature>
<dbReference type="Proteomes" id="UP001466893">
    <property type="component" value="Chromosome"/>
</dbReference>
<dbReference type="EMBL" id="CP151800">
    <property type="protein sequence ID" value="WZV97441.1"/>
    <property type="molecule type" value="Genomic_DNA"/>
</dbReference>
<feature type="domain" description="TPM" evidence="4">
    <location>
        <begin position="31"/>
        <end position="153"/>
    </location>
</feature>
<feature type="transmembrane region" description="Helical" evidence="2">
    <location>
        <begin position="200"/>
        <end position="223"/>
    </location>
</feature>
<evidence type="ECO:0000256" key="3">
    <source>
        <dbReference type="SAM" id="SignalP"/>
    </source>
</evidence>
<name>A0ABZ3B2U7_9ENTR</name>
<keyword evidence="3" id="KW-0732">Signal</keyword>
<organism evidence="5 6">
    <name type="scientific">Kosakonia calanthes</name>
    <dbReference type="NCBI Taxonomy" id="3139408"/>
    <lineage>
        <taxon>Bacteria</taxon>
        <taxon>Pseudomonadati</taxon>
        <taxon>Pseudomonadota</taxon>
        <taxon>Gammaproteobacteria</taxon>
        <taxon>Enterobacterales</taxon>
        <taxon>Enterobacteriaceae</taxon>
        <taxon>Kosakonia</taxon>
    </lineage>
</organism>
<dbReference type="PANTHER" id="PTHR30373:SF2">
    <property type="entry name" value="UPF0603 PROTEIN YGCG"/>
    <property type="match status" value="1"/>
</dbReference>
<feature type="chain" id="PRO_5046724636" evidence="3">
    <location>
        <begin position="21"/>
        <end position="308"/>
    </location>
</feature>